<dbReference type="Proteomes" id="UP000094893">
    <property type="component" value="Unassembled WGS sequence"/>
</dbReference>
<keyword evidence="2" id="KW-0732">Signal</keyword>
<feature type="signal peptide" evidence="2">
    <location>
        <begin position="1"/>
        <end position="29"/>
    </location>
</feature>
<dbReference type="STRING" id="930.GCA_002079865_02108"/>
<keyword evidence="1" id="KW-1133">Transmembrane helix</keyword>
<dbReference type="Pfam" id="PF20535">
    <property type="entry name" value="DUF6750"/>
    <property type="match status" value="1"/>
</dbReference>
<keyword evidence="6" id="KW-1185">Reference proteome</keyword>
<gene>
    <name evidence="4" type="ORF">A6M23_04200</name>
    <name evidence="3" type="ORF">A6P07_08370</name>
</gene>
<evidence type="ECO:0008006" key="7">
    <source>
        <dbReference type="Google" id="ProtNLM"/>
    </source>
</evidence>
<keyword evidence="1" id="KW-0472">Membrane</keyword>
<evidence type="ECO:0000313" key="3">
    <source>
        <dbReference type="EMBL" id="OCX73546.1"/>
    </source>
</evidence>
<feature type="transmembrane region" description="Helical" evidence="1">
    <location>
        <begin position="51"/>
        <end position="72"/>
    </location>
</feature>
<dbReference type="Proteomes" id="UP000095008">
    <property type="component" value="Unassembled WGS sequence"/>
</dbReference>
<accession>A0A1C2IG33</accession>
<dbReference type="InterPro" id="IPR046638">
    <property type="entry name" value="DUF6750"/>
</dbReference>
<keyword evidence="1" id="KW-0812">Transmembrane</keyword>
<evidence type="ECO:0000256" key="2">
    <source>
        <dbReference type="SAM" id="SignalP"/>
    </source>
</evidence>
<name>A0A1C2IG33_ACITH</name>
<sequence length="127" mass="12850">MKKIAANKSRLVTLAVGTVALASPLLAFAGNQDLATVVNHVSSNYSATSKFITGGAYVIGAGAILHGIHRWWQKAHDNNGQIKMHSIAVPILAGGAAIAIAYTAGVPVATLFGSGASNGSDSGTTSY</sequence>
<evidence type="ECO:0000256" key="1">
    <source>
        <dbReference type="SAM" id="Phobius"/>
    </source>
</evidence>
<evidence type="ECO:0000313" key="5">
    <source>
        <dbReference type="Proteomes" id="UP000094893"/>
    </source>
</evidence>
<evidence type="ECO:0000313" key="6">
    <source>
        <dbReference type="Proteomes" id="UP000095008"/>
    </source>
</evidence>
<protein>
    <recommendedName>
        <fullName evidence="7">Conjugal transfer protein TrbC</fullName>
    </recommendedName>
</protein>
<dbReference type="AlphaFoldDB" id="A0A1C2IG33"/>
<dbReference type="EMBL" id="LWSA01000102">
    <property type="protein sequence ID" value="OCX73546.1"/>
    <property type="molecule type" value="Genomic_DNA"/>
</dbReference>
<proteinExistence type="predicted"/>
<comment type="caution">
    <text evidence="4">The sequence shown here is derived from an EMBL/GenBank/DDBJ whole genome shotgun (WGS) entry which is preliminary data.</text>
</comment>
<feature type="transmembrane region" description="Helical" evidence="1">
    <location>
        <begin position="84"/>
        <end position="104"/>
    </location>
</feature>
<dbReference type="RefSeq" id="WP_024893723.1">
    <property type="nucleotide sequence ID" value="NZ_JAAOMO010000036.1"/>
</dbReference>
<dbReference type="EMBL" id="LWRY01000025">
    <property type="protein sequence ID" value="OCX74944.1"/>
    <property type="molecule type" value="Genomic_DNA"/>
</dbReference>
<evidence type="ECO:0000313" key="4">
    <source>
        <dbReference type="EMBL" id="OCX74944.1"/>
    </source>
</evidence>
<organism evidence="4 6">
    <name type="scientific">Acidithiobacillus thiooxidans</name>
    <name type="common">Thiobacillus thiooxidans</name>
    <dbReference type="NCBI Taxonomy" id="930"/>
    <lineage>
        <taxon>Bacteria</taxon>
        <taxon>Pseudomonadati</taxon>
        <taxon>Pseudomonadota</taxon>
        <taxon>Acidithiobacillia</taxon>
        <taxon>Acidithiobacillales</taxon>
        <taxon>Acidithiobacillaceae</taxon>
        <taxon>Acidithiobacillus</taxon>
    </lineage>
</organism>
<reference evidence="4 5" key="1">
    <citation type="journal article" date="2016" name="Int. J. Mol. Sci.">
        <title>Comparative genomics of the extreme acidophile Acidithiobacillus thiooxidans reveals intraspecific divergence and niche adaptation.</title>
        <authorList>
            <person name="Zhang X."/>
            <person name="Feng X."/>
            <person name="Tao J."/>
            <person name="Ma L."/>
            <person name="Xiao Y."/>
            <person name="Liang Y."/>
            <person name="Liu X."/>
            <person name="Yin H."/>
        </authorList>
    </citation>
    <scope>NUCLEOTIDE SEQUENCE [LARGE SCALE GENOMIC DNA]</scope>
    <source>
        <strain evidence="3 5">A02</strain>
        <strain evidence="4">DXS-W</strain>
    </source>
</reference>
<feature type="chain" id="PRO_5009434502" description="Conjugal transfer protein TrbC" evidence="2">
    <location>
        <begin position="30"/>
        <end position="127"/>
    </location>
</feature>